<dbReference type="GO" id="GO:0005829">
    <property type="term" value="C:cytosol"/>
    <property type="evidence" value="ECO:0007669"/>
    <property type="project" value="TreeGrafter"/>
</dbReference>
<evidence type="ECO:0000256" key="5">
    <source>
        <dbReference type="ARBA" id="ARBA00023002"/>
    </source>
</evidence>
<evidence type="ECO:0000259" key="9">
    <source>
        <dbReference type="SMART" id="SM00846"/>
    </source>
</evidence>
<comment type="pathway">
    <text evidence="1">Carbohydrate degradation; glycolysis; pyruvate from D-glyceraldehyde 3-phosphate: step 1/5.</text>
</comment>
<evidence type="ECO:0000256" key="2">
    <source>
        <dbReference type="ARBA" id="ARBA00007406"/>
    </source>
</evidence>
<evidence type="ECO:0000256" key="8">
    <source>
        <dbReference type="ARBA" id="ARBA00047698"/>
    </source>
</evidence>
<dbReference type="SMART" id="SM00846">
    <property type="entry name" value="Gp_dh_N"/>
    <property type="match status" value="1"/>
</dbReference>
<comment type="caution">
    <text evidence="10">The sequence shown here is derived from an EMBL/GenBank/DDBJ whole genome shotgun (WGS) entry which is preliminary data.</text>
</comment>
<dbReference type="GO" id="GO:0006096">
    <property type="term" value="P:glycolytic process"/>
    <property type="evidence" value="ECO:0007669"/>
    <property type="project" value="UniProtKB-KW"/>
</dbReference>
<protein>
    <recommendedName>
        <fullName evidence="3">glyceraldehyde-3-phosphate dehydrogenase (phosphorylating)</fullName>
        <ecNumber evidence="3">1.2.1.12</ecNumber>
    </recommendedName>
</protein>
<dbReference type="Pfam" id="PF00044">
    <property type="entry name" value="Gp_dh_N"/>
    <property type="match status" value="1"/>
</dbReference>
<accession>A0AAW0JYP8</accession>
<dbReference type="AlphaFoldDB" id="A0AAW0JYP8"/>
<evidence type="ECO:0000256" key="3">
    <source>
        <dbReference type="ARBA" id="ARBA00013119"/>
    </source>
</evidence>
<dbReference type="Gene3D" id="3.30.360.10">
    <property type="entry name" value="Dihydrodipicolinate Reductase, domain 2"/>
    <property type="match status" value="1"/>
</dbReference>
<evidence type="ECO:0000256" key="1">
    <source>
        <dbReference type="ARBA" id="ARBA00004869"/>
    </source>
</evidence>
<feature type="domain" description="Glyceraldehyde 3-phosphate dehydrogenase NAD(P) binding" evidence="9">
    <location>
        <begin position="1"/>
        <end position="85"/>
    </location>
</feature>
<dbReference type="InterPro" id="IPR020828">
    <property type="entry name" value="GlycerAld_3-P_DH_NAD(P)-bd"/>
</dbReference>
<keyword evidence="7" id="KW-0324">Glycolysis</keyword>
<dbReference type="InterPro" id="IPR020831">
    <property type="entry name" value="GlycerAld/Erythrose_P_DH"/>
</dbReference>
<keyword evidence="6" id="KW-0520">NAD</keyword>
<evidence type="ECO:0000256" key="6">
    <source>
        <dbReference type="ARBA" id="ARBA00023027"/>
    </source>
</evidence>
<gene>
    <name evidence="10" type="ORF">U0070_024634</name>
</gene>
<dbReference type="SUPFAM" id="SSF51735">
    <property type="entry name" value="NAD(P)-binding Rossmann-fold domains"/>
    <property type="match status" value="1"/>
</dbReference>
<comment type="similarity">
    <text evidence="2">Belongs to the glyceraldehyde-3-phosphate dehydrogenase family.</text>
</comment>
<keyword evidence="4" id="KW-0963">Cytoplasm</keyword>
<dbReference type="PANTHER" id="PTHR10836:SF111">
    <property type="entry name" value="GLYCERALDEHYDE-3-PHOSPHATE DEHYDROGENASE"/>
    <property type="match status" value="1"/>
</dbReference>
<evidence type="ECO:0000313" key="10">
    <source>
        <dbReference type="EMBL" id="KAK7831346.1"/>
    </source>
</evidence>
<evidence type="ECO:0000256" key="7">
    <source>
        <dbReference type="ARBA" id="ARBA00023152"/>
    </source>
</evidence>
<sequence length="133" mass="15399">MVCMFQCNSSHSKPNGKVKAENRKLIINRMAMTIYQERDSTHIKWYDAGTEYVMESTGFFTTMKMARAHLRVIHNKFGIVEAINNKYGIVEEIMTTVHAITVTQKLWMIPLRNYGMMAADDSKQQKKAFKMTP</sequence>
<evidence type="ECO:0000313" key="11">
    <source>
        <dbReference type="Proteomes" id="UP001488838"/>
    </source>
</evidence>
<organism evidence="10 11">
    <name type="scientific">Myodes glareolus</name>
    <name type="common">Bank vole</name>
    <name type="synonym">Clethrionomys glareolus</name>
    <dbReference type="NCBI Taxonomy" id="447135"/>
    <lineage>
        <taxon>Eukaryota</taxon>
        <taxon>Metazoa</taxon>
        <taxon>Chordata</taxon>
        <taxon>Craniata</taxon>
        <taxon>Vertebrata</taxon>
        <taxon>Euteleostomi</taxon>
        <taxon>Mammalia</taxon>
        <taxon>Eutheria</taxon>
        <taxon>Euarchontoglires</taxon>
        <taxon>Glires</taxon>
        <taxon>Rodentia</taxon>
        <taxon>Myomorpha</taxon>
        <taxon>Muroidea</taxon>
        <taxon>Cricetidae</taxon>
        <taxon>Arvicolinae</taxon>
        <taxon>Myodes</taxon>
    </lineage>
</organism>
<reference evidence="10 11" key="1">
    <citation type="journal article" date="2023" name="bioRxiv">
        <title>Conserved and derived expression patterns and positive selection on dental genes reveal complex evolutionary context of ever-growing rodent molars.</title>
        <authorList>
            <person name="Calamari Z.T."/>
            <person name="Song A."/>
            <person name="Cohen E."/>
            <person name="Akter M."/>
            <person name="Roy R.D."/>
            <person name="Hallikas O."/>
            <person name="Christensen M.M."/>
            <person name="Li P."/>
            <person name="Marangoni P."/>
            <person name="Jernvall J."/>
            <person name="Klein O.D."/>
        </authorList>
    </citation>
    <scope>NUCLEOTIDE SEQUENCE [LARGE SCALE GENOMIC DNA]</scope>
    <source>
        <strain evidence="10">V071</strain>
    </source>
</reference>
<keyword evidence="11" id="KW-1185">Reference proteome</keyword>
<dbReference type="SUPFAM" id="SSF55347">
    <property type="entry name" value="Glyceraldehyde-3-phosphate dehydrogenase-like, C-terminal domain"/>
    <property type="match status" value="1"/>
</dbReference>
<keyword evidence="5" id="KW-0560">Oxidoreductase</keyword>
<dbReference type="InterPro" id="IPR036291">
    <property type="entry name" value="NAD(P)-bd_dom_sf"/>
</dbReference>
<dbReference type="Proteomes" id="UP001488838">
    <property type="component" value="Unassembled WGS sequence"/>
</dbReference>
<dbReference type="Gene3D" id="3.40.50.720">
    <property type="entry name" value="NAD(P)-binding Rossmann-like Domain"/>
    <property type="match status" value="1"/>
</dbReference>
<comment type="catalytic activity">
    <reaction evidence="8">
        <text>D-glyceraldehyde 3-phosphate + phosphate + NAD(+) = (2R)-3-phospho-glyceroyl phosphate + NADH + H(+)</text>
        <dbReference type="Rhea" id="RHEA:10300"/>
        <dbReference type="ChEBI" id="CHEBI:15378"/>
        <dbReference type="ChEBI" id="CHEBI:43474"/>
        <dbReference type="ChEBI" id="CHEBI:57540"/>
        <dbReference type="ChEBI" id="CHEBI:57604"/>
        <dbReference type="ChEBI" id="CHEBI:57945"/>
        <dbReference type="ChEBI" id="CHEBI:59776"/>
        <dbReference type="EC" id="1.2.1.12"/>
    </reaction>
</comment>
<proteinExistence type="inferred from homology"/>
<dbReference type="EC" id="1.2.1.12" evidence="3"/>
<name>A0AAW0JYP8_MYOGA</name>
<dbReference type="EMBL" id="JBBHLL010000014">
    <property type="protein sequence ID" value="KAK7831346.1"/>
    <property type="molecule type" value="Genomic_DNA"/>
</dbReference>
<dbReference type="PANTHER" id="PTHR10836">
    <property type="entry name" value="GLYCERALDEHYDE 3-PHOSPHATE DEHYDROGENASE"/>
    <property type="match status" value="1"/>
</dbReference>
<evidence type="ECO:0000256" key="4">
    <source>
        <dbReference type="ARBA" id="ARBA00022490"/>
    </source>
</evidence>
<dbReference type="GO" id="GO:0004365">
    <property type="term" value="F:glyceraldehyde-3-phosphate dehydrogenase (NAD+) (phosphorylating) activity"/>
    <property type="evidence" value="ECO:0007669"/>
    <property type="project" value="UniProtKB-EC"/>
</dbReference>
<dbReference type="GO" id="GO:0051287">
    <property type="term" value="F:NAD binding"/>
    <property type="evidence" value="ECO:0007669"/>
    <property type="project" value="InterPro"/>
</dbReference>